<sequence length="95" mass="10928">MGSEWGNRSYSTISILRSNRLSLNTSWKVMVAFQIGFREGVDTSVWATCDSFLEDREVEGVRKKPVSVREIVRADEGYKIEGKVREMKNKTKQKP</sequence>
<reference evidence="2" key="1">
    <citation type="submission" date="2013-03" db="EMBL/GenBank/DDBJ databases">
        <title>The Genome Sequence of Anopheles christyi ACHKN1017.</title>
        <authorList>
            <consortium name="The Broad Institute Genomics Platform"/>
            <person name="Neafsey D.E."/>
            <person name="Besansky N."/>
            <person name="Walker B."/>
            <person name="Young S.K."/>
            <person name="Zeng Q."/>
            <person name="Gargeya S."/>
            <person name="Fitzgerald M."/>
            <person name="Haas B."/>
            <person name="Abouelleil A."/>
            <person name="Allen A.W."/>
            <person name="Alvarado L."/>
            <person name="Arachchi H.M."/>
            <person name="Berlin A.M."/>
            <person name="Chapman S.B."/>
            <person name="Gainer-Dewar J."/>
            <person name="Goldberg J."/>
            <person name="Griggs A."/>
            <person name="Gujja S."/>
            <person name="Hansen M."/>
            <person name="Howarth C."/>
            <person name="Imamovic A."/>
            <person name="Ireland A."/>
            <person name="Larimer J."/>
            <person name="McCowan C."/>
            <person name="Murphy C."/>
            <person name="Pearson M."/>
            <person name="Poon T.W."/>
            <person name="Priest M."/>
            <person name="Roberts A."/>
            <person name="Saif S."/>
            <person name="Shea T."/>
            <person name="Sisk P."/>
            <person name="Sykes S."/>
            <person name="Wortman J."/>
            <person name="Nusbaum C."/>
            <person name="Birren B."/>
        </authorList>
    </citation>
    <scope>NUCLEOTIDE SEQUENCE [LARGE SCALE GENOMIC DNA]</scope>
    <source>
        <strain evidence="2">ACHKN1017</strain>
    </source>
</reference>
<organism evidence="1 2">
    <name type="scientific">Anopheles christyi</name>
    <dbReference type="NCBI Taxonomy" id="43041"/>
    <lineage>
        <taxon>Eukaryota</taxon>
        <taxon>Metazoa</taxon>
        <taxon>Ecdysozoa</taxon>
        <taxon>Arthropoda</taxon>
        <taxon>Hexapoda</taxon>
        <taxon>Insecta</taxon>
        <taxon>Pterygota</taxon>
        <taxon>Neoptera</taxon>
        <taxon>Endopterygota</taxon>
        <taxon>Diptera</taxon>
        <taxon>Nematocera</taxon>
        <taxon>Culicoidea</taxon>
        <taxon>Culicidae</taxon>
        <taxon>Anophelinae</taxon>
        <taxon>Anopheles</taxon>
    </lineage>
</organism>
<keyword evidence="2" id="KW-1185">Reference proteome</keyword>
<protein>
    <submittedName>
        <fullName evidence="1">Uncharacterized protein</fullName>
    </submittedName>
</protein>
<dbReference type="VEuPathDB" id="VectorBase:ACHR014244"/>
<dbReference type="Proteomes" id="UP000075881">
    <property type="component" value="Unassembled WGS sequence"/>
</dbReference>
<reference evidence="1" key="2">
    <citation type="submission" date="2020-05" db="UniProtKB">
        <authorList>
            <consortium name="EnsemblMetazoa"/>
        </authorList>
    </citation>
    <scope>IDENTIFICATION</scope>
    <source>
        <strain evidence="1">ACHKN1017</strain>
    </source>
</reference>
<evidence type="ECO:0000313" key="1">
    <source>
        <dbReference type="EnsemblMetazoa" id="ACHR014244-PA"/>
    </source>
</evidence>
<dbReference type="AlphaFoldDB" id="A0A182KIG5"/>
<dbReference type="EnsemblMetazoa" id="ACHR014244-RA">
    <property type="protein sequence ID" value="ACHR014244-PA"/>
    <property type="gene ID" value="ACHR014244"/>
</dbReference>
<evidence type="ECO:0000313" key="2">
    <source>
        <dbReference type="Proteomes" id="UP000075881"/>
    </source>
</evidence>
<accession>A0A182KIG5</accession>
<name>A0A182KIG5_9DIPT</name>
<proteinExistence type="predicted"/>